<dbReference type="OrthoDB" id="6436323at2759"/>
<sequence length="1646" mass="185685">MDLEDNINYNENCLATFNNLNDDVNCSFDFFSTLDKYSLGEGTLTSSPSLPKTDNREDIGNLVENALVSTSDNSFLLSNCEEKLAISMKNLFSTKMELDKLKKKNEENETENSNLKQYIQQLEIEVNQFKNLKLMKNQESLKVPELEEKLNLMCLKQVIINLNFFFCSLENAVTNRALIAEKDNTIKRMECHIKYIWDVLIDISGKLGRAGILTEKQKRSLLREYEEEFLSLNISVDEDGKDIKSILNALPTILSEVPDTSTSCIKKINELSSEDELRSSSVCSSTPSLSANEVTSSDDFHTDSLRNKLLMHPLIKRAKARKSLSRNLKSSLPLQEHAEHLISYPSPDTLSSEKEKEPYPEKQSKTEINLITLDSESNKNESLEIIERSLTANYSSSLSESDICQQSKSYNKDISSDFNTVENSIQIPNISICLLDIPDEAAGNIPNSEKIMPIEKNPAVFDTVQQEFNCVKQIHEKSKEEIIKKQCIPNAFTNVSNDMHKKAELKETMLYDNPVCDLEMTTMPEKTSSNVAQNDFYILDDSLEETSDLEKINFDFLPNDSLDDIEKISNPEETNCDLLQNDLNISDDDLNLPDDDILFEFKKTLSTLNELPTCISPIPPTPPKGGRLFVPGPLNNDLEKPKEIVHLKHIISSCSNKETVDISDEHICSNFDKESTSANLKSPSSKILDLDFSAEANYSSEEIINNKEILLRRNLPAYSHNSVSSASGVDDHNIFSETSLNSRNDDSFSLQSKNICSFSKLGCHKLLTSQASSINTNECQDLNFKKYSEKSVLSEASLNKTTKKSNLTSLKCSGEINESETVSSNLNLNNSNLSKECGSLHSNLSENVVNSSNDSYSLPTELQDDEQRLNEETIEDNSGTIELSVNKQICHHNLHTETKKNSVSDSINNISEHVFSFDKQSPSQLIEDNLDIFSSEVLNDFSHTICFKNVQNDLNSNEDDYSKANNCEANLSAKKKLNVKSISVNKTLLSEATNAKSHLKVLPVESCILKKKSKNKFLFHRRNSNISQNQNIHKSKCIFESEKDSFIKKISVEGIEKDVIEQIENVPAIKGSEQNTLNVNFKDFEELVESSVEVESETSSIKREELDCLNFTDPVETLEKKPHNELNGNSNKIICTETCIKNLFEESLEQSTEVELQTSATKRKVPEFSSSTVPLKKSCNEFSKRNSSSKKKIILLPGPSMSSNSTKSRLINKASLNLTKEEMQPQKCTKECSNLEFKKKPYIMKKIELNVGNSLKKKIKNTASELVAPVRIKGRTFQKRIFSKKSRNDDNITSLEDVECSTSIVNELENTECEVNKKPTKVRKEHKKKNSSVNVFSSITTNSNPSDSITLLNSSLMKEKLPPVDEVTLKNPLDLLPDEKLKTNLSATKAVLNLVKNQSSFKHKLVKIQEYAAKQNAKRSSNYNESIVEMLQNDNSSKRVTLKQNSVSTEQSETQLPSISRKSILKDFEETTSVQNKVYSLGEKRKLHSSVKNFQTSRKKSTASINELVNERKESCFNNSVEKEKSKIEEAQICLGESSIHHVFTVNKSKQTLLNKNSNFSTISDNYSTSVVNLQDNVLLSASPGNSKFMKAPKRFKKIQEFRKKNMHFRDKNKISEPSPNLIQDILQGIENVRSTDEHFKPYVHA</sequence>
<gene>
    <name evidence="3" type="primary">NCL1_46747</name>
    <name evidence="3" type="ORF">TNIN_34951</name>
</gene>
<reference evidence="3" key="1">
    <citation type="submission" date="2020-08" db="EMBL/GenBank/DDBJ databases">
        <title>Multicomponent nature underlies the extraordinary mechanical properties of spider dragline silk.</title>
        <authorList>
            <person name="Kono N."/>
            <person name="Nakamura H."/>
            <person name="Mori M."/>
            <person name="Yoshida Y."/>
            <person name="Ohtoshi R."/>
            <person name="Malay A.D."/>
            <person name="Moran D.A.P."/>
            <person name="Tomita M."/>
            <person name="Numata K."/>
            <person name="Arakawa K."/>
        </authorList>
    </citation>
    <scope>NUCLEOTIDE SEQUENCE</scope>
</reference>
<comment type="caution">
    <text evidence="3">The sequence shown here is derived from an EMBL/GenBank/DDBJ whole genome shotgun (WGS) entry which is preliminary data.</text>
</comment>
<keyword evidence="4" id="KW-1185">Reference proteome</keyword>
<dbReference type="Proteomes" id="UP000886998">
    <property type="component" value="Unassembled WGS sequence"/>
</dbReference>
<accession>A0A8X6YWQ6</accession>
<feature type="compositionally biased region" description="Basic and acidic residues" evidence="2">
    <location>
        <begin position="351"/>
        <end position="365"/>
    </location>
</feature>
<evidence type="ECO:0000256" key="2">
    <source>
        <dbReference type="SAM" id="MobiDB-lite"/>
    </source>
</evidence>
<keyword evidence="1" id="KW-0175">Coiled coil</keyword>
<organism evidence="3 4">
    <name type="scientific">Trichonephila inaurata madagascariensis</name>
    <dbReference type="NCBI Taxonomy" id="2747483"/>
    <lineage>
        <taxon>Eukaryota</taxon>
        <taxon>Metazoa</taxon>
        <taxon>Ecdysozoa</taxon>
        <taxon>Arthropoda</taxon>
        <taxon>Chelicerata</taxon>
        <taxon>Arachnida</taxon>
        <taxon>Araneae</taxon>
        <taxon>Araneomorphae</taxon>
        <taxon>Entelegynae</taxon>
        <taxon>Araneoidea</taxon>
        <taxon>Nephilidae</taxon>
        <taxon>Trichonephila</taxon>
        <taxon>Trichonephila inaurata</taxon>
    </lineage>
</organism>
<protein>
    <submittedName>
        <fullName evidence="3">Uncharacterized protein</fullName>
    </submittedName>
</protein>
<name>A0A8X6YWQ6_9ARAC</name>
<feature type="compositionally biased region" description="Low complexity" evidence="2">
    <location>
        <begin position="279"/>
        <end position="290"/>
    </location>
</feature>
<dbReference type="EMBL" id="BMAV01022748">
    <property type="protein sequence ID" value="GFY77972.1"/>
    <property type="molecule type" value="Genomic_DNA"/>
</dbReference>
<feature type="region of interest" description="Disordered" evidence="2">
    <location>
        <begin position="336"/>
        <end position="366"/>
    </location>
</feature>
<feature type="region of interest" description="Disordered" evidence="2">
    <location>
        <begin position="276"/>
        <end position="299"/>
    </location>
</feature>
<evidence type="ECO:0000313" key="3">
    <source>
        <dbReference type="EMBL" id="GFY77972.1"/>
    </source>
</evidence>
<feature type="coiled-coil region" evidence="1">
    <location>
        <begin position="91"/>
        <end position="139"/>
    </location>
</feature>
<evidence type="ECO:0000313" key="4">
    <source>
        <dbReference type="Proteomes" id="UP000886998"/>
    </source>
</evidence>
<evidence type="ECO:0000256" key="1">
    <source>
        <dbReference type="SAM" id="Coils"/>
    </source>
</evidence>
<proteinExistence type="predicted"/>